<feature type="compositionally biased region" description="Polar residues" evidence="1">
    <location>
        <begin position="367"/>
        <end position="378"/>
    </location>
</feature>
<feature type="region of interest" description="Disordered" evidence="1">
    <location>
        <begin position="363"/>
        <end position="415"/>
    </location>
</feature>
<feature type="compositionally biased region" description="Acidic residues" evidence="1">
    <location>
        <begin position="387"/>
        <end position="405"/>
    </location>
</feature>
<protein>
    <recommendedName>
        <fullName evidence="4">Metallo-beta-lactamase domain-containing protein</fullName>
    </recommendedName>
</protein>
<dbReference type="Proteomes" id="UP000036893">
    <property type="component" value="Unassembled WGS sequence"/>
</dbReference>
<dbReference type="EMBL" id="BBXM02000002">
    <property type="protein sequence ID" value="GIC86087.1"/>
    <property type="molecule type" value="Genomic_DNA"/>
</dbReference>
<dbReference type="AlphaFoldDB" id="A0A8E0QIU3"/>
<sequence length="1144" mass="129505">MDEEDNGQDRGRHQTANANANANAQRAAYGKQSSFFYDAAVDHVLKLATTLKMEPYEAMLSAQGFETVVKNETSMLEVAENYIKNMKSDAFYVETIQVGVPNGECSIHLLLQRGTRNKPVVERAVLIDGGNDGCMSHAGGNKACRAIELAMLDISNMYELSTRYDVPGEITRLRFDAWVITHWDEDHYIGAMQYFVDRFHQADSRCWTAQTSSNDGDRQPYTALYCPNWEPKKKPGLEMKGHHEEFLAGDMDGYCLGTLRDGTHVRLQHASTKVPMFWLSGYWESTGSEKLDLRPHSILGVDFFTGVRDANLEWIADQQQGVKMDAALARLTPSTQPRLICLGIAGMFLGDKKKPNLEKLFEEANRNPKTQLQETSNRPARRSTGDKDDDEGDDAAAESEEEEEAQAGQTGADNEPKAKLLKQSLQNLTSIIAGVVWVEEGRRRVSTLWMGDAVASIERELALNKWGSLGAIKVLKLSHHGSRGSTPPELLNTLKPECCVVSAGSYYWHADPEVLKTLHAHYAAAGDKGKDHRFRLYALRPPPYLEFRLFQRGIRRYIFEAEGFVKNNWLWNDLSPLHRTSTLLSPLYLDTTTNRGYDKKIETLPVGAPFVLSGTNIQLSEFTRFTAHSQTGNPTSSQYKAMQGCDRVRIRYLRIPSLPDEKVDGAVFHYAERPDIFFGDPHNPVDGPVDLLDWIFQYVSLLEQPTEKYPMCVERLVNLWFRNFENHMPIVGCPPKPGHNRYLRSWHQPKDGIPGDRVPKDVPDNVIGMAARAIPDLWDSCLRACAPGCHLLERYRQAYHSADPNEISTIKEIDDEEIAVKYAREVFREMLLFMKNIYGTDINTFDLPSSWKKIEDREKLRSFFDGATEAVRRKMDNRLKDIQDQPANPNRPMTWEKTAEKLRDRGITMRGFGNLEQPSAGPELEFFGGLLDGNGNLIANNAGNDISNRENNFMDLTTQVDDEVGGDDSQQITGLEDQFAETDIIDLTSPVNNAPREEASELNVGLVNRLTEEVIRADTSQEVFVDGPRRVSEGDVQQFPKKQRRPLEFAHRERRPFERETSKPKSDGNDVEKTTKKTKDKEPVEIGSEPSSMSRWTGDKMKAKAQPKFDWLKVPPPTQQRDAHPDAQDNDTLVNKRNIDWLDE</sequence>
<evidence type="ECO:0000313" key="2">
    <source>
        <dbReference type="EMBL" id="GIC86087.1"/>
    </source>
</evidence>
<dbReference type="InterPro" id="IPR036866">
    <property type="entry name" value="RibonucZ/Hydroxyglut_hydro"/>
</dbReference>
<dbReference type="Gene3D" id="3.60.15.10">
    <property type="entry name" value="Ribonuclease Z/Hydroxyacylglutathione hydrolase-like"/>
    <property type="match status" value="1"/>
</dbReference>
<comment type="caution">
    <text evidence="2">The sequence shown here is derived from an EMBL/GenBank/DDBJ whole genome shotgun (WGS) entry which is preliminary data.</text>
</comment>
<dbReference type="GeneID" id="66989925"/>
<evidence type="ECO:0008006" key="4">
    <source>
        <dbReference type="Google" id="ProtNLM"/>
    </source>
</evidence>
<accession>A0A8E0QIU3</accession>
<dbReference type="RefSeq" id="XP_043143353.1">
    <property type="nucleotide sequence ID" value="XM_043287418.1"/>
</dbReference>
<reference evidence="2" key="2">
    <citation type="submission" date="2021-01" db="EMBL/GenBank/DDBJ databases">
        <title>Pan-genome distribution and transcriptional activeness of fungal secondary metabolism genes in Aspergillus section Fumigati.</title>
        <authorList>
            <person name="Takahashi H."/>
            <person name="Umemura M."/>
            <person name="Ninomiya A."/>
            <person name="Kusuya Y."/>
            <person name="Urayama S."/>
            <person name="Shimizu M."/>
            <person name="Watanabe A."/>
            <person name="Kamei K."/>
            <person name="Yaguchi T."/>
            <person name="Hagiwara D."/>
        </authorList>
    </citation>
    <scope>NUCLEOTIDE SEQUENCE</scope>
    <source>
        <strain evidence="2">IFM 46973</strain>
    </source>
</reference>
<feature type="compositionally biased region" description="Basic and acidic residues" evidence="1">
    <location>
        <begin position="1045"/>
        <end position="1084"/>
    </location>
</feature>
<evidence type="ECO:0000256" key="1">
    <source>
        <dbReference type="SAM" id="MobiDB-lite"/>
    </source>
</evidence>
<proteinExistence type="predicted"/>
<dbReference type="PANTHER" id="PTHR30619:SF1">
    <property type="entry name" value="RECOMBINATION PROTEIN 2"/>
    <property type="match status" value="1"/>
</dbReference>
<name>A0A8E0QIU3_9EURO</name>
<evidence type="ECO:0000313" key="3">
    <source>
        <dbReference type="Proteomes" id="UP000036893"/>
    </source>
</evidence>
<dbReference type="InterPro" id="IPR052159">
    <property type="entry name" value="Competence_DNA_uptake"/>
</dbReference>
<gene>
    <name evidence="2" type="ORF">Aud_002449</name>
</gene>
<dbReference type="PANTHER" id="PTHR30619">
    <property type="entry name" value="DNA INTERNALIZATION/COMPETENCE PROTEIN COMEC/REC2"/>
    <property type="match status" value="1"/>
</dbReference>
<feature type="region of interest" description="Disordered" evidence="1">
    <location>
        <begin position="1026"/>
        <end position="1144"/>
    </location>
</feature>
<organism evidence="2 3">
    <name type="scientific">Aspergillus udagawae</name>
    <dbReference type="NCBI Taxonomy" id="91492"/>
    <lineage>
        <taxon>Eukaryota</taxon>
        <taxon>Fungi</taxon>
        <taxon>Dikarya</taxon>
        <taxon>Ascomycota</taxon>
        <taxon>Pezizomycotina</taxon>
        <taxon>Eurotiomycetes</taxon>
        <taxon>Eurotiomycetidae</taxon>
        <taxon>Eurotiales</taxon>
        <taxon>Aspergillaceae</taxon>
        <taxon>Aspergillus</taxon>
        <taxon>Aspergillus subgen. Fumigati</taxon>
    </lineage>
</organism>
<reference evidence="2" key="1">
    <citation type="journal article" date="2015" name="Genome Announc.">
        <title>Draft Genome Sequence of the Pathogenic Filamentous Fungus Aspergillus udagawae Strain IFM 46973T.</title>
        <authorList>
            <person name="Kusuya Y."/>
            <person name="Takahashi-Nakaguchi A."/>
            <person name="Takahashi H."/>
            <person name="Yaguchi T."/>
        </authorList>
    </citation>
    <scope>NUCLEOTIDE SEQUENCE</scope>
    <source>
        <strain evidence="2">IFM 46973</strain>
    </source>
</reference>